<name>A0A8J8P7P6_HALGN</name>
<protein>
    <submittedName>
        <fullName evidence="2">Uncharacterized protein</fullName>
    </submittedName>
</protein>
<feature type="region of interest" description="Disordered" evidence="1">
    <location>
        <begin position="22"/>
        <end position="41"/>
    </location>
</feature>
<evidence type="ECO:0000256" key="1">
    <source>
        <dbReference type="SAM" id="MobiDB-lite"/>
    </source>
</evidence>
<accession>A0A8J8P7P6</accession>
<organism evidence="2 3">
    <name type="scientific">Halteria grandinella</name>
    <dbReference type="NCBI Taxonomy" id="5974"/>
    <lineage>
        <taxon>Eukaryota</taxon>
        <taxon>Sar</taxon>
        <taxon>Alveolata</taxon>
        <taxon>Ciliophora</taxon>
        <taxon>Intramacronucleata</taxon>
        <taxon>Spirotrichea</taxon>
        <taxon>Stichotrichia</taxon>
        <taxon>Sporadotrichida</taxon>
        <taxon>Halteriidae</taxon>
        <taxon>Halteria</taxon>
    </lineage>
</organism>
<proteinExistence type="predicted"/>
<comment type="caution">
    <text evidence="2">The sequence shown here is derived from an EMBL/GenBank/DDBJ whole genome shotgun (WGS) entry which is preliminary data.</text>
</comment>
<feature type="compositionally biased region" description="Polar residues" evidence="1">
    <location>
        <begin position="22"/>
        <end position="37"/>
    </location>
</feature>
<keyword evidence="3" id="KW-1185">Reference proteome</keyword>
<evidence type="ECO:0000313" key="2">
    <source>
        <dbReference type="EMBL" id="TNV87340.1"/>
    </source>
</evidence>
<dbReference type="EMBL" id="RRYP01000493">
    <property type="protein sequence ID" value="TNV87340.1"/>
    <property type="molecule type" value="Genomic_DNA"/>
</dbReference>
<sequence>MLANYTQKLLRVSHQTRRLLSTTQAPAQHALKTNYQPQGDKMTRHHGHYRFDAYNDIRHDKKWQQRIIKREDENFEKWVELVAFHYEQWRKHVFGRTDPATESMPEKYGDYIYFLRHKEYSVKQGKETTSNIYDIYCRHRHDEPSVEEAKKNTQVILDIEEIPFVSQKMLRKTQALRT</sequence>
<evidence type="ECO:0000313" key="3">
    <source>
        <dbReference type="Proteomes" id="UP000785679"/>
    </source>
</evidence>
<gene>
    <name evidence="2" type="ORF">FGO68_gene16925</name>
</gene>
<dbReference type="Proteomes" id="UP000785679">
    <property type="component" value="Unassembled WGS sequence"/>
</dbReference>
<dbReference type="AlphaFoldDB" id="A0A8J8P7P6"/>
<reference evidence="2" key="1">
    <citation type="submission" date="2019-06" db="EMBL/GenBank/DDBJ databases">
        <authorList>
            <person name="Zheng W."/>
        </authorList>
    </citation>
    <scope>NUCLEOTIDE SEQUENCE</scope>
    <source>
        <strain evidence="2">QDHG01</strain>
    </source>
</reference>